<evidence type="ECO:0000259" key="1">
    <source>
        <dbReference type="Pfam" id="PF13460"/>
    </source>
</evidence>
<dbReference type="InterPro" id="IPR016040">
    <property type="entry name" value="NAD(P)-bd_dom"/>
</dbReference>
<dbReference type="Proteomes" id="UP000580043">
    <property type="component" value="Unassembled WGS sequence"/>
</dbReference>
<dbReference type="InterPro" id="IPR036291">
    <property type="entry name" value="NAD(P)-bd_dom_sf"/>
</dbReference>
<protein>
    <submittedName>
        <fullName evidence="2">NAD(P)H-binding protein</fullName>
    </submittedName>
</protein>
<dbReference type="PANTHER" id="PTHR48079">
    <property type="entry name" value="PROTEIN YEEZ"/>
    <property type="match status" value="1"/>
</dbReference>
<name>A0A848G5W9_9RHOO</name>
<proteinExistence type="predicted"/>
<dbReference type="GO" id="GO:0004029">
    <property type="term" value="F:aldehyde dehydrogenase (NAD+) activity"/>
    <property type="evidence" value="ECO:0007669"/>
    <property type="project" value="TreeGrafter"/>
</dbReference>
<dbReference type="SUPFAM" id="SSF51735">
    <property type="entry name" value="NAD(P)-binding Rossmann-fold domains"/>
    <property type="match status" value="1"/>
</dbReference>
<comment type="caution">
    <text evidence="2">The sequence shown here is derived from an EMBL/GenBank/DDBJ whole genome shotgun (WGS) entry which is preliminary data.</text>
</comment>
<keyword evidence="3" id="KW-1185">Reference proteome</keyword>
<dbReference type="EMBL" id="JABBGA010000009">
    <property type="protein sequence ID" value="NML26620.1"/>
    <property type="molecule type" value="Genomic_DNA"/>
</dbReference>
<dbReference type="InterPro" id="IPR051783">
    <property type="entry name" value="NAD(P)-dependent_oxidoreduct"/>
</dbReference>
<feature type="domain" description="NAD(P)-binding" evidence="1">
    <location>
        <begin position="9"/>
        <end position="202"/>
    </location>
</feature>
<accession>A0A848G5W9</accession>
<reference evidence="2 3" key="1">
    <citation type="submission" date="2020-04" db="EMBL/GenBank/DDBJ databases">
        <title>Zoogloea sp. G-4-1-14 isolated from soil.</title>
        <authorList>
            <person name="Dahal R.H."/>
        </authorList>
    </citation>
    <scope>NUCLEOTIDE SEQUENCE [LARGE SCALE GENOMIC DNA]</scope>
    <source>
        <strain evidence="2 3">G-4-1-14</strain>
    </source>
</reference>
<dbReference type="AlphaFoldDB" id="A0A848G5W9"/>
<dbReference type="PANTHER" id="PTHR48079:SF6">
    <property type="entry name" value="NAD(P)-BINDING DOMAIN-CONTAINING PROTEIN-RELATED"/>
    <property type="match status" value="1"/>
</dbReference>
<evidence type="ECO:0000313" key="2">
    <source>
        <dbReference type="EMBL" id="NML26620.1"/>
    </source>
</evidence>
<dbReference type="Gene3D" id="3.40.50.720">
    <property type="entry name" value="NAD(P)-binding Rossmann-like Domain"/>
    <property type="match status" value="1"/>
</dbReference>
<gene>
    <name evidence="2" type="ORF">HHL15_12770</name>
</gene>
<sequence>MNRVLIVGSGDVVRRIIPWLALRFRVRAVVRRPEECAALRALGAEPLVADLDVPGSLRRLAGIAEYVLHCAPPPGQGDDDPRTRRLLAALTRRGSLPRRISYISTTGVYGDCGGAWLDESRPARPVSPRGRRRVAAEARLRRFGAASGCRVAILRAPGIYDSAARLPVERLRRGDPVLSPEDDVFTNHIHADDLARLLALALFRGRPNRTYNASDDSELKMGDYFDQVADALGLPRPPRVSRAEAGSRLSPQTLSFMSESRRLDNRRIKRELRVQLRYPTVAATLAGLRGISS</sequence>
<dbReference type="GO" id="GO:0005737">
    <property type="term" value="C:cytoplasm"/>
    <property type="evidence" value="ECO:0007669"/>
    <property type="project" value="TreeGrafter"/>
</dbReference>
<dbReference type="Pfam" id="PF13460">
    <property type="entry name" value="NAD_binding_10"/>
    <property type="match status" value="1"/>
</dbReference>
<evidence type="ECO:0000313" key="3">
    <source>
        <dbReference type="Proteomes" id="UP000580043"/>
    </source>
</evidence>
<organism evidence="2 3">
    <name type="scientific">Zoogloea dura</name>
    <dbReference type="NCBI Taxonomy" id="2728840"/>
    <lineage>
        <taxon>Bacteria</taxon>
        <taxon>Pseudomonadati</taxon>
        <taxon>Pseudomonadota</taxon>
        <taxon>Betaproteobacteria</taxon>
        <taxon>Rhodocyclales</taxon>
        <taxon>Zoogloeaceae</taxon>
        <taxon>Zoogloea</taxon>
    </lineage>
</organism>
<dbReference type="RefSeq" id="WP_169146162.1">
    <property type="nucleotide sequence ID" value="NZ_JABBGA010000009.1"/>
</dbReference>